<sequence>MIALYFFARALWAVDDDQSAPSSTAAPGPGAPELRTPESDG</sequence>
<evidence type="ECO:0000313" key="2">
    <source>
        <dbReference type="EMBL" id="QNT98379.1"/>
    </source>
</evidence>
<gene>
    <name evidence="2" type="ORF">HEP81_08151</name>
</gene>
<keyword evidence="2" id="KW-0614">Plasmid</keyword>
<evidence type="ECO:0000256" key="1">
    <source>
        <dbReference type="SAM" id="MobiDB-lite"/>
    </source>
</evidence>
<organism evidence="2 3">
    <name type="scientific">Streptomyces griseofuscus</name>
    <dbReference type="NCBI Taxonomy" id="146922"/>
    <lineage>
        <taxon>Bacteria</taxon>
        <taxon>Bacillati</taxon>
        <taxon>Actinomycetota</taxon>
        <taxon>Actinomycetes</taxon>
        <taxon>Kitasatosporales</taxon>
        <taxon>Streptomycetaceae</taxon>
        <taxon>Streptomyces</taxon>
    </lineage>
</organism>
<proteinExistence type="predicted"/>
<reference evidence="2 3" key="1">
    <citation type="submission" date="2020-04" db="EMBL/GenBank/DDBJ databases">
        <title>Characterization and engineering of Streptomyces griseofuscus DSM40191 as a potential heterologous host for expression of BGCs.</title>
        <authorList>
            <person name="Gren T."/>
            <person name="Whitford C.M."/>
            <person name="Mohite O.S."/>
            <person name="Joergensen T.S."/>
            <person name="Nielsen J.B."/>
            <person name="Lee S.Y."/>
            <person name="Weber T."/>
        </authorList>
    </citation>
    <scope>NUCLEOTIDE SEQUENCE [LARGE SCALE GENOMIC DNA]</scope>
    <source>
        <strain evidence="2 3">DSM 40191</strain>
        <plasmid evidence="2 3">pSGRIFU3</plasmid>
    </source>
</reference>
<dbReference type="EMBL" id="CP051009">
    <property type="protein sequence ID" value="QNT98379.1"/>
    <property type="molecule type" value="Genomic_DNA"/>
</dbReference>
<geneLocation type="plasmid" evidence="2 3">
    <name>pSGRIFU3</name>
</geneLocation>
<evidence type="ECO:0000313" key="3">
    <source>
        <dbReference type="Proteomes" id="UP000516422"/>
    </source>
</evidence>
<accession>A0A7H1QDJ9</accession>
<feature type="region of interest" description="Disordered" evidence="1">
    <location>
        <begin position="17"/>
        <end position="41"/>
    </location>
</feature>
<dbReference type="KEGG" id="sgf:HEP81_08151"/>
<protein>
    <submittedName>
        <fullName evidence="2">Uncharacterized protein</fullName>
    </submittedName>
</protein>
<name>A0A7H1QDJ9_9ACTN</name>
<feature type="compositionally biased region" description="Low complexity" evidence="1">
    <location>
        <begin position="19"/>
        <end position="32"/>
    </location>
</feature>
<dbReference type="Proteomes" id="UP000516422">
    <property type="component" value="Plasmid pSGRIFU3"/>
</dbReference>
<dbReference type="AlphaFoldDB" id="A0A7H1QDJ9"/>